<name>A0A0R3U1E9_MESCO</name>
<sequence length="395" mass="44149">MESTDYCVPNSQHSVISTDLDTRARDVTNLCAACELRNSDSSRSTGGLQKLKRCSSLEDDNEATVSSENVNFTKSTGADDLGLQFDQNPQNIHPELLQQLILQTLPETQPTSHSVGQTPFDSQEQPHPHVWRDHSTSNVGGIIRFIVPFEATINQDFPQSVLLTPCMSGGTYGIPIQPFVLSTKLLHLPQDRSNILNVDDISHGTNREANTDPQISPQLALDQKNAILNEMAKTPHPGFILLSIRHEKRGNDHSASPDCCAFTPNIKMNSTATRKFSRQRSRKPTPVGVNSGNSLCRKFEVTTVETNDGPQLDQKPSHSPRSRFRVTRIADSSSWWIPDRTAMVICVHDLKTSMIPDFVQIQAQKLSSLQPSTEYSYDELKHTFWNCLEPKYLRS</sequence>
<proteinExistence type="predicted"/>
<organism evidence="2 3">
    <name type="scientific">Mesocestoides corti</name>
    <name type="common">Flatworm</name>
    <dbReference type="NCBI Taxonomy" id="53468"/>
    <lineage>
        <taxon>Eukaryota</taxon>
        <taxon>Metazoa</taxon>
        <taxon>Spiralia</taxon>
        <taxon>Lophotrochozoa</taxon>
        <taxon>Platyhelminthes</taxon>
        <taxon>Cestoda</taxon>
        <taxon>Eucestoda</taxon>
        <taxon>Cyclophyllidea</taxon>
        <taxon>Mesocestoididae</taxon>
        <taxon>Mesocestoides</taxon>
    </lineage>
</organism>
<dbReference type="WBParaSite" id="MCU_001807-RA">
    <property type="protein sequence ID" value="MCU_001807-RA"/>
    <property type="gene ID" value="MCU_001807"/>
</dbReference>
<accession>A0A0R3U1E9</accession>
<evidence type="ECO:0000313" key="4">
    <source>
        <dbReference type="WBParaSite" id="MCU_001807-RA"/>
    </source>
</evidence>
<dbReference type="AlphaFoldDB" id="A0A0R3U1E9"/>
<evidence type="ECO:0000313" key="2">
    <source>
        <dbReference type="EMBL" id="VDD74181.1"/>
    </source>
</evidence>
<feature type="compositionally biased region" description="Basic and acidic residues" evidence="1">
    <location>
        <begin position="124"/>
        <end position="133"/>
    </location>
</feature>
<feature type="region of interest" description="Disordered" evidence="1">
    <location>
        <begin position="109"/>
        <end position="133"/>
    </location>
</feature>
<evidence type="ECO:0000313" key="3">
    <source>
        <dbReference type="Proteomes" id="UP000267029"/>
    </source>
</evidence>
<dbReference type="Proteomes" id="UP000267029">
    <property type="component" value="Unassembled WGS sequence"/>
</dbReference>
<reference evidence="2 3" key="1">
    <citation type="submission" date="2018-10" db="EMBL/GenBank/DDBJ databases">
        <authorList>
            <consortium name="Pathogen Informatics"/>
        </authorList>
    </citation>
    <scope>NUCLEOTIDE SEQUENCE [LARGE SCALE GENOMIC DNA]</scope>
</reference>
<dbReference type="OrthoDB" id="6266852at2759"/>
<evidence type="ECO:0000256" key="1">
    <source>
        <dbReference type="SAM" id="MobiDB-lite"/>
    </source>
</evidence>
<reference evidence="4" key="2">
    <citation type="submission" date="2019-11" db="UniProtKB">
        <authorList>
            <consortium name="WormBaseParasite"/>
        </authorList>
    </citation>
    <scope>IDENTIFICATION</scope>
</reference>
<feature type="compositionally biased region" description="Polar residues" evidence="1">
    <location>
        <begin position="109"/>
        <end position="123"/>
    </location>
</feature>
<gene>
    <name evidence="2" type="ORF">MCOS_LOCUS184</name>
</gene>
<dbReference type="EMBL" id="UXSR01000014">
    <property type="protein sequence ID" value="VDD74181.1"/>
    <property type="molecule type" value="Genomic_DNA"/>
</dbReference>
<keyword evidence="3" id="KW-1185">Reference proteome</keyword>
<protein>
    <submittedName>
        <fullName evidence="4">Retrotrans_gag domain-containing protein</fullName>
    </submittedName>
</protein>